<evidence type="ECO:0000256" key="6">
    <source>
        <dbReference type="PROSITE-ProRule" id="PRU00169"/>
    </source>
</evidence>
<dbReference type="GO" id="GO:0043565">
    <property type="term" value="F:sequence-specific DNA binding"/>
    <property type="evidence" value="ECO:0007669"/>
    <property type="project" value="InterPro"/>
</dbReference>
<dbReference type="Pfam" id="PF12833">
    <property type="entry name" value="HTH_18"/>
    <property type="match status" value="1"/>
</dbReference>
<dbReference type="Proteomes" id="UP000295718">
    <property type="component" value="Unassembled WGS sequence"/>
</dbReference>
<dbReference type="InterPro" id="IPR001789">
    <property type="entry name" value="Sig_transdc_resp-reg_receiver"/>
</dbReference>
<dbReference type="AlphaFoldDB" id="A0A4R1QUH9"/>
<dbReference type="PANTHER" id="PTHR43280">
    <property type="entry name" value="ARAC-FAMILY TRANSCRIPTIONAL REGULATOR"/>
    <property type="match status" value="1"/>
</dbReference>
<dbReference type="PRINTS" id="PR00032">
    <property type="entry name" value="HTHARAC"/>
</dbReference>
<dbReference type="GO" id="GO:0003700">
    <property type="term" value="F:DNA-binding transcription factor activity"/>
    <property type="evidence" value="ECO:0007669"/>
    <property type="project" value="InterPro"/>
</dbReference>
<dbReference type="OrthoDB" id="9794370at2"/>
<dbReference type="PANTHER" id="PTHR43280:SF2">
    <property type="entry name" value="HTH-TYPE TRANSCRIPTIONAL REGULATOR EXSA"/>
    <property type="match status" value="1"/>
</dbReference>
<dbReference type="InterPro" id="IPR018062">
    <property type="entry name" value="HTH_AraC-typ_CS"/>
</dbReference>
<dbReference type="RefSeq" id="WP_031391913.1">
    <property type="nucleotide sequence ID" value="NZ_JPNB01000002.1"/>
</dbReference>
<protein>
    <recommendedName>
        <fullName evidence="1">Stage 0 sporulation protein A homolog</fullName>
    </recommendedName>
</protein>
<sequence length="511" mass="58700">MKVIIVEDEIRIREGICKLFGKMFPEYQVVGMAVNGEEGLKMILDKRPELVVTDVKMPVMDGLQMVARMYENKVKSKVIVLSAYSEFSYAQQAIRFGVSEYLVKPLVFMDFVQAVKNVESQLEEVEKLSPEVLGNLEHVLFGLIFGGMGLNEELSSFLETKYEIGADCGFSEVCLYLGGRFEAKSGRIRRILEDCLSRKEMKYCILEMPKEKLLLVVFYGIREPDILERWFRHEIIELLFAMGNMDIGLGWINALGAGELRGSFQKLQQYMEWNISFGDKVMISYPKILQVQTAVCIYPIEIENSLKAAVCALDKGRIGKSLERFNAYFGTDYIYAPKEIKESYVRFLWVMMNVSKEIGLLDYEKLEQQKILEKIMSAVNKEELKKVSEEIFSFLRESIQEDDGNVGLNVKKAESMFLEYYQQGITLEEIAARLNLTPEYLGMLFHKEKGVKFSAYARDYRIAKAKAILISSQMKLGEVADRVGYSDAKYFSRVFKECTGQLPAEYRKTHK</sequence>
<dbReference type="GO" id="GO:0000160">
    <property type="term" value="P:phosphorelay signal transduction system"/>
    <property type="evidence" value="ECO:0007669"/>
    <property type="project" value="InterPro"/>
</dbReference>
<dbReference type="EMBL" id="SLUO01000019">
    <property type="protein sequence ID" value="TCL54584.1"/>
    <property type="molecule type" value="Genomic_DNA"/>
</dbReference>
<keyword evidence="3" id="KW-0238">DNA-binding</keyword>
<keyword evidence="10" id="KW-1185">Reference proteome</keyword>
<evidence type="ECO:0000256" key="5">
    <source>
        <dbReference type="ARBA" id="ARBA00024867"/>
    </source>
</evidence>
<dbReference type="CDD" id="cd17536">
    <property type="entry name" value="REC_YesN-like"/>
    <property type="match status" value="1"/>
</dbReference>
<dbReference type="InterPro" id="IPR009057">
    <property type="entry name" value="Homeodomain-like_sf"/>
</dbReference>
<evidence type="ECO:0000256" key="2">
    <source>
        <dbReference type="ARBA" id="ARBA00023015"/>
    </source>
</evidence>
<evidence type="ECO:0000256" key="3">
    <source>
        <dbReference type="ARBA" id="ARBA00023125"/>
    </source>
</evidence>
<feature type="domain" description="Response regulatory" evidence="8">
    <location>
        <begin position="2"/>
        <end position="119"/>
    </location>
</feature>
<keyword evidence="4" id="KW-0804">Transcription</keyword>
<dbReference type="SUPFAM" id="SSF52172">
    <property type="entry name" value="CheY-like"/>
    <property type="match status" value="1"/>
</dbReference>
<name>A0A4R1QUH9_9FIRM</name>
<dbReference type="Gene3D" id="1.10.10.60">
    <property type="entry name" value="Homeodomain-like"/>
    <property type="match status" value="2"/>
</dbReference>
<dbReference type="PROSITE" id="PS00041">
    <property type="entry name" value="HTH_ARAC_FAMILY_1"/>
    <property type="match status" value="1"/>
</dbReference>
<dbReference type="InterPro" id="IPR020449">
    <property type="entry name" value="Tscrpt_reg_AraC-type_HTH"/>
</dbReference>
<dbReference type="InterPro" id="IPR011006">
    <property type="entry name" value="CheY-like_superfamily"/>
</dbReference>
<dbReference type="PROSITE" id="PS01124">
    <property type="entry name" value="HTH_ARAC_FAMILY_2"/>
    <property type="match status" value="1"/>
</dbReference>
<evidence type="ECO:0000313" key="10">
    <source>
        <dbReference type="Proteomes" id="UP000295718"/>
    </source>
</evidence>
<dbReference type="SUPFAM" id="SSF46689">
    <property type="entry name" value="Homeodomain-like"/>
    <property type="match status" value="1"/>
</dbReference>
<dbReference type="Pfam" id="PF00072">
    <property type="entry name" value="Response_reg"/>
    <property type="match status" value="1"/>
</dbReference>
<organism evidence="9 10">
    <name type="scientific">Kineothrix alysoides</name>
    <dbReference type="NCBI Taxonomy" id="1469948"/>
    <lineage>
        <taxon>Bacteria</taxon>
        <taxon>Bacillati</taxon>
        <taxon>Bacillota</taxon>
        <taxon>Clostridia</taxon>
        <taxon>Lachnospirales</taxon>
        <taxon>Lachnospiraceae</taxon>
        <taxon>Kineothrix</taxon>
    </lineage>
</organism>
<reference evidence="9 10" key="1">
    <citation type="submission" date="2019-03" db="EMBL/GenBank/DDBJ databases">
        <title>Genomic Encyclopedia of Type Strains, Phase IV (KMG-IV): sequencing the most valuable type-strain genomes for metagenomic binning, comparative biology and taxonomic classification.</title>
        <authorList>
            <person name="Goeker M."/>
        </authorList>
    </citation>
    <scope>NUCLEOTIDE SEQUENCE [LARGE SCALE GENOMIC DNA]</scope>
    <source>
        <strain evidence="9 10">DSM 100556</strain>
    </source>
</reference>
<dbReference type="SMART" id="SM00448">
    <property type="entry name" value="REC"/>
    <property type="match status" value="1"/>
</dbReference>
<evidence type="ECO:0000259" key="8">
    <source>
        <dbReference type="PROSITE" id="PS50110"/>
    </source>
</evidence>
<dbReference type="PROSITE" id="PS50110">
    <property type="entry name" value="RESPONSE_REGULATORY"/>
    <property type="match status" value="1"/>
</dbReference>
<accession>A0A4R1QUH9</accession>
<comment type="function">
    <text evidence="5">May play the central regulatory role in sporulation. It may be an element of the effector pathway responsible for the activation of sporulation genes in response to nutritional stress. Spo0A may act in concert with spo0H (a sigma factor) to control the expression of some genes that are critical to the sporulation process.</text>
</comment>
<feature type="modified residue" description="4-aspartylphosphate" evidence="6">
    <location>
        <position position="54"/>
    </location>
</feature>
<dbReference type="InterPro" id="IPR018060">
    <property type="entry name" value="HTH_AraC"/>
</dbReference>
<keyword evidence="2" id="KW-0805">Transcription regulation</keyword>
<dbReference type="Gene3D" id="3.40.50.2300">
    <property type="match status" value="1"/>
</dbReference>
<evidence type="ECO:0000313" key="9">
    <source>
        <dbReference type="EMBL" id="TCL54584.1"/>
    </source>
</evidence>
<evidence type="ECO:0000256" key="1">
    <source>
        <dbReference type="ARBA" id="ARBA00018672"/>
    </source>
</evidence>
<proteinExistence type="predicted"/>
<gene>
    <name evidence="9" type="ORF">EDD76_1197</name>
</gene>
<keyword evidence="6" id="KW-0597">Phosphoprotein</keyword>
<evidence type="ECO:0000259" key="7">
    <source>
        <dbReference type="PROSITE" id="PS01124"/>
    </source>
</evidence>
<dbReference type="STRING" id="1469948.GCA_000732725_03280"/>
<comment type="caution">
    <text evidence="9">The sequence shown here is derived from an EMBL/GenBank/DDBJ whole genome shotgun (WGS) entry which is preliminary data.</text>
</comment>
<feature type="domain" description="HTH araC/xylS-type" evidence="7">
    <location>
        <begin position="411"/>
        <end position="509"/>
    </location>
</feature>
<evidence type="ECO:0000256" key="4">
    <source>
        <dbReference type="ARBA" id="ARBA00023163"/>
    </source>
</evidence>
<dbReference type="SMART" id="SM00342">
    <property type="entry name" value="HTH_ARAC"/>
    <property type="match status" value="1"/>
</dbReference>